<evidence type="ECO:0000256" key="7">
    <source>
        <dbReference type="ARBA" id="ARBA00022989"/>
    </source>
</evidence>
<evidence type="ECO:0000313" key="13">
    <source>
        <dbReference type="EMBL" id="AAQ92998.1"/>
    </source>
</evidence>
<dbReference type="GeneID" id="3802081"/>
<keyword evidence="4 12" id="KW-0138">CF(0)</keyword>
<reference evidence="13" key="1">
    <citation type="journal article" date="2006" name="Mol. Phylogenet. Evol.">
        <title>The complete mitochondrial genome of Gekko gecko (Reptilia: Gekkonidae) and support for the monophyly of Sauria including Amphisbaenia.</title>
        <authorList>
            <person name="Zhou K."/>
            <person name="Li H."/>
            <person name="Han D."/>
            <person name="Bauer A.M."/>
            <person name="Feng J."/>
        </authorList>
    </citation>
    <scope>NUCLEOTIDE SEQUENCE</scope>
</reference>
<keyword evidence="3 12" id="KW-0813">Transport</keyword>
<sequence>MPQLNTTSWFTTFIITWITMSSLLNMLMLSHEMMLPPKKLLSIKTLPWTWPWT</sequence>
<dbReference type="EMBL" id="AY282753">
    <property type="protein sequence ID" value="AAQ92998.1"/>
    <property type="molecule type" value="Genomic_DNA"/>
</dbReference>
<protein>
    <recommendedName>
        <fullName evidence="12">ATP synthase complex subunit 8</fullName>
    </recommendedName>
</protein>
<dbReference type="GO" id="GO:0031966">
    <property type="term" value="C:mitochondrial membrane"/>
    <property type="evidence" value="ECO:0007669"/>
    <property type="project" value="UniProtKB-SubCell"/>
</dbReference>
<geneLocation type="mitochondrion" evidence="13"/>
<evidence type="ECO:0000256" key="2">
    <source>
        <dbReference type="ARBA" id="ARBA00008892"/>
    </source>
</evidence>
<proteinExistence type="inferred from homology"/>
<dbReference type="GO" id="GO:0045259">
    <property type="term" value="C:proton-transporting ATP synthase complex"/>
    <property type="evidence" value="ECO:0007669"/>
    <property type="project" value="UniProtKB-KW"/>
</dbReference>
<keyword evidence="7" id="KW-1133">Transmembrane helix</keyword>
<organism evidence="13">
    <name type="scientific">Gekko gecko</name>
    <name type="common">Tokay gecko</name>
    <dbReference type="NCBI Taxonomy" id="36310"/>
    <lineage>
        <taxon>Eukaryota</taxon>
        <taxon>Metazoa</taxon>
        <taxon>Chordata</taxon>
        <taxon>Craniata</taxon>
        <taxon>Vertebrata</taxon>
        <taxon>Euteleostomi</taxon>
        <taxon>Lepidosauria</taxon>
        <taxon>Squamata</taxon>
        <taxon>Bifurcata</taxon>
        <taxon>Gekkota</taxon>
        <taxon>Gekkonidae</taxon>
        <taxon>Gekkoninae</taxon>
        <taxon>Gekko</taxon>
    </lineage>
</organism>
<keyword evidence="6 12" id="KW-0375">Hydrogen ion transport</keyword>
<keyword evidence="10" id="KW-0472">Membrane</keyword>
<dbReference type="RefSeq" id="YP_423927.1">
    <property type="nucleotide sequence ID" value="NC_007627.1"/>
</dbReference>
<dbReference type="GO" id="GO:0015078">
    <property type="term" value="F:proton transmembrane transporter activity"/>
    <property type="evidence" value="ECO:0007669"/>
    <property type="project" value="InterPro"/>
</dbReference>
<comment type="similarity">
    <text evidence="2 12">Belongs to the ATPase protein 8 family.</text>
</comment>
<evidence type="ECO:0000256" key="3">
    <source>
        <dbReference type="ARBA" id="ARBA00022448"/>
    </source>
</evidence>
<comment type="subcellular location">
    <subcellularLocation>
        <location evidence="1 12">Mitochondrion membrane</location>
        <topology evidence="1 12">Single-pass membrane protein</topology>
    </subcellularLocation>
</comment>
<name>Q2VYB2_GEKGE</name>
<gene>
    <name evidence="13" type="primary">ATP8</name>
</gene>
<dbReference type="AlphaFoldDB" id="Q2VYB2"/>
<evidence type="ECO:0000256" key="8">
    <source>
        <dbReference type="ARBA" id="ARBA00023065"/>
    </source>
</evidence>
<evidence type="ECO:0000256" key="12">
    <source>
        <dbReference type="RuleBase" id="RU003661"/>
    </source>
</evidence>
<evidence type="ECO:0000256" key="9">
    <source>
        <dbReference type="ARBA" id="ARBA00023128"/>
    </source>
</evidence>
<evidence type="ECO:0000256" key="1">
    <source>
        <dbReference type="ARBA" id="ARBA00004304"/>
    </source>
</evidence>
<evidence type="ECO:0000256" key="4">
    <source>
        <dbReference type="ARBA" id="ARBA00022547"/>
    </source>
</evidence>
<keyword evidence="9 12" id="KW-0496">Mitochondrion</keyword>
<evidence type="ECO:0000256" key="5">
    <source>
        <dbReference type="ARBA" id="ARBA00022692"/>
    </source>
</evidence>
<dbReference type="InterPro" id="IPR001421">
    <property type="entry name" value="ATP8_metazoa"/>
</dbReference>
<keyword evidence="5 12" id="KW-0812">Transmembrane</keyword>
<keyword evidence="11" id="KW-0066">ATP synthesis</keyword>
<dbReference type="CTD" id="4509"/>
<dbReference type="Pfam" id="PF00895">
    <property type="entry name" value="ATP-synt_8"/>
    <property type="match status" value="1"/>
</dbReference>
<evidence type="ECO:0000256" key="10">
    <source>
        <dbReference type="ARBA" id="ARBA00023136"/>
    </source>
</evidence>
<accession>Q2VYB2</accession>
<keyword evidence="8 12" id="KW-0406">Ion transport</keyword>
<evidence type="ECO:0000256" key="6">
    <source>
        <dbReference type="ARBA" id="ARBA00022781"/>
    </source>
</evidence>
<dbReference type="GO" id="GO:0015986">
    <property type="term" value="P:proton motive force-driven ATP synthesis"/>
    <property type="evidence" value="ECO:0007669"/>
    <property type="project" value="InterPro"/>
</dbReference>
<evidence type="ECO:0000256" key="11">
    <source>
        <dbReference type="ARBA" id="ARBA00023310"/>
    </source>
</evidence>